<dbReference type="Pfam" id="PF13369">
    <property type="entry name" value="Transglut_core2"/>
    <property type="match status" value="1"/>
</dbReference>
<dbReference type="Gene3D" id="2.30.30.390">
    <property type="entry name" value="Hemimethylated DNA-binding domain"/>
    <property type="match status" value="1"/>
</dbReference>
<dbReference type="InterPro" id="IPR001810">
    <property type="entry name" value="F-box_dom"/>
</dbReference>
<name>A0A1Y1I3W6_KLENI</name>
<dbReference type="InterPro" id="IPR036047">
    <property type="entry name" value="F-box-like_dom_sf"/>
</dbReference>
<accession>A0A1Y1I3W6</accession>
<protein>
    <recommendedName>
        <fullName evidence="1">F-box domain-containing protein</fullName>
    </recommendedName>
</protein>
<sequence length="598" mass="67776">MEQPSELSQLPGELLLKIFQGLGLHDLLTVSQVCKAWHLLSSSDLLWRPVCSQTWALWDTRFPDPASHSETAGEASRVWSRVCQDRWKLDVECRHLVSEMCWPLRQATALRRLVELNVLILEEVQRLANRSEPLQAGTRYFAREALQRLQNHLTVQEMSSLVALPANQLDQHLFRGACLIAKLRYPEIDVAQLEAHVDSVASVVRARIRRDVEVTRCGGPATQRGALAAVQILNEALFGTPDENAVSDDGFSGLQLTGNTQEYYVPENSFLNKVLEGRKGIPITLAIIYATIGRLSGIHVDCIGIPAHFLVRVGSEGSPEERFIDCFHGGRLLTRDDVAQLLRSMGVAYQRELLRPAAAVSVWARMCNNLVEAYRRQENDPEGRPQIRTVQRRLLRTLDMLLAVCPHEAGARFLRVKVELASLQFEGALEDIQALLRMEEAGRETPPRALLLQYVHRAQEMKRQHQGWCEEVRAPRPPGLLYRVGQVMHHMQYDYRGLIFGWDPVCTADEEWIQAMQVDRLSGGRAQPFYRVLVDEQERRSQSTYVAQENIELIAPTAQPLQLEEFGMHFLGFSANGEGSGVYVPNAYLRYRYPEDFA</sequence>
<dbReference type="InterPro" id="IPR011722">
    <property type="entry name" value="Hemimethylated_DNA-bd_dom"/>
</dbReference>
<dbReference type="PANTHER" id="PTHR31350:SF31">
    <property type="entry name" value="F-BOX DOMAIN-CONTAINING PROTEIN"/>
    <property type="match status" value="1"/>
</dbReference>
<gene>
    <name evidence="2" type="ORF">KFL_001480060</name>
</gene>
<dbReference type="Pfam" id="PF08755">
    <property type="entry name" value="YccV-like"/>
    <property type="match status" value="1"/>
</dbReference>
<dbReference type="Pfam" id="PF12937">
    <property type="entry name" value="F-box-like"/>
    <property type="match status" value="1"/>
</dbReference>
<evidence type="ECO:0000259" key="1">
    <source>
        <dbReference type="PROSITE" id="PS50181"/>
    </source>
</evidence>
<dbReference type="OrthoDB" id="2012412at2759"/>
<evidence type="ECO:0000313" key="3">
    <source>
        <dbReference type="Proteomes" id="UP000054558"/>
    </source>
</evidence>
<dbReference type="SUPFAM" id="SSF141255">
    <property type="entry name" value="YccV-like"/>
    <property type="match status" value="1"/>
</dbReference>
<dbReference type="CDD" id="cd22114">
    <property type="entry name" value="F-box_FBXL1"/>
    <property type="match status" value="1"/>
</dbReference>
<evidence type="ECO:0000313" key="2">
    <source>
        <dbReference type="EMBL" id="GAQ83437.1"/>
    </source>
</evidence>
<dbReference type="GO" id="GO:0003677">
    <property type="term" value="F:DNA binding"/>
    <property type="evidence" value="ECO:0007669"/>
    <property type="project" value="InterPro"/>
</dbReference>
<dbReference type="AlphaFoldDB" id="A0A1Y1I3W6"/>
<reference evidence="2 3" key="1">
    <citation type="journal article" date="2014" name="Nat. Commun.">
        <title>Klebsormidium flaccidum genome reveals primary factors for plant terrestrial adaptation.</title>
        <authorList>
            <person name="Hori K."/>
            <person name="Maruyama F."/>
            <person name="Fujisawa T."/>
            <person name="Togashi T."/>
            <person name="Yamamoto N."/>
            <person name="Seo M."/>
            <person name="Sato S."/>
            <person name="Yamada T."/>
            <person name="Mori H."/>
            <person name="Tajima N."/>
            <person name="Moriyama T."/>
            <person name="Ikeuchi M."/>
            <person name="Watanabe M."/>
            <person name="Wada H."/>
            <person name="Kobayashi K."/>
            <person name="Saito M."/>
            <person name="Masuda T."/>
            <person name="Sasaki-Sekimoto Y."/>
            <person name="Mashiguchi K."/>
            <person name="Awai K."/>
            <person name="Shimojima M."/>
            <person name="Masuda S."/>
            <person name="Iwai M."/>
            <person name="Nobusawa T."/>
            <person name="Narise T."/>
            <person name="Kondo S."/>
            <person name="Saito H."/>
            <person name="Sato R."/>
            <person name="Murakawa M."/>
            <person name="Ihara Y."/>
            <person name="Oshima-Yamada Y."/>
            <person name="Ohtaka K."/>
            <person name="Satoh M."/>
            <person name="Sonobe K."/>
            <person name="Ishii M."/>
            <person name="Ohtani R."/>
            <person name="Kanamori-Sato M."/>
            <person name="Honoki R."/>
            <person name="Miyazaki D."/>
            <person name="Mochizuki H."/>
            <person name="Umetsu J."/>
            <person name="Higashi K."/>
            <person name="Shibata D."/>
            <person name="Kamiya Y."/>
            <person name="Sato N."/>
            <person name="Nakamura Y."/>
            <person name="Tabata S."/>
            <person name="Ida S."/>
            <person name="Kurokawa K."/>
            <person name="Ohta H."/>
        </authorList>
    </citation>
    <scope>NUCLEOTIDE SEQUENCE [LARGE SCALE GENOMIC DNA]</scope>
    <source>
        <strain evidence="2 3">NIES-2285</strain>
    </source>
</reference>
<dbReference type="SUPFAM" id="SSF81383">
    <property type="entry name" value="F-box domain"/>
    <property type="match status" value="1"/>
</dbReference>
<dbReference type="SMART" id="SM00256">
    <property type="entry name" value="FBOX"/>
    <property type="match status" value="1"/>
</dbReference>
<dbReference type="InterPro" id="IPR036623">
    <property type="entry name" value="Hemimethylated_DNA-bd_sf"/>
</dbReference>
<dbReference type="PROSITE" id="PS50181">
    <property type="entry name" value="FBOX"/>
    <property type="match status" value="1"/>
</dbReference>
<proteinExistence type="predicted"/>
<dbReference type="Proteomes" id="UP000054558">
    <property type="component" value="Unassembled WGS sequence"/>
</dbReference>
<feature type="domain" description="F-box" evidence="1">
    <location>
        <begin position="4"/>
        <end position="50"/>
    </location>
</feature>
<dbReference type="OMA" id="VAQENIM"/>
<organism evidence="2 3">
    <name type="scientific">Klebsormidium nitens</name>
    <name type="common">Green alga</name>
    <name type="synonym">Ulothrix nitens</name>
    <dbReference type="NCBI Taxonomy" id="105231"/>
    <lineage>
        <taxon>Eukaryota</taxon>
        <taxon>Viridiplantae</taxon>
        <taxon>Streptophyta</taxon>
        <taxon>Klebsormidiophyceae</taxon>
        <taxon>Klebsormidiales</taxon>
        <taxon>Klebsormidiaceae</taxon>
        <taxon>Klebsormidium</taxon>
    </lineage>
</organism>
<dbReference type="STRING" id="105231.A0A1Y1I3W6"/>
<dbReference type="PANTHER" id="PTHR31350">
    <property type="entry name" value="SI:DKEY-261L7.2"/>
    <property type="match status" value="1"/>
</dbReference>
<dbReference type="EMBL" id="DF237097">
    <property type="protein sequence ID" value="GAQ83437.1"/>
    <property type="molecule type" value="Genomic_DNA"/>
</dbReference>
<dbReference type="Gene3D" id="1.20.1280.50">
    <property type="match status" value="1"/>
</dbReference>
<dbReference type="InterPro" id="IPR032698">
    <property type="entry name" value="SirB1_N"/>
</dbReference>
<keyword evidence="3" id="KW-1185">Reference proteome</keyword>
<dbReference type="SMART" id="SM00992">
    <property type="entry name" value="YccV-like"/>
    <property type="match status" value="1"/>
</dbReference>
<dbReference type="NCBIfam" id="TIGR02097">
    <property type="entry name" value="yccV"/>
    <property type="match status" value="1"/>
</dbReference>